<feature type="region of interest" description="Disordered" evidence="1">
    <location>
        <begin position="1"/>
        <end position="42"/>
    </location>
</feature>
<comment type="caution">
    <text evidence="3">The sequence shown here is derived from an EMBL/GenBank/DDBJ whole genome shotgun (WGS) entry which is preliminary data.</text>
</comment>
<evidence type="ECO:0000313" key="4">
    <source>
        <dbReference type="Proteomes" id="UP000005801"/>
    </source>
</evidence>
<reference evidence="3 4" key="1">
    <citation type="submission" date="2007-06" db="EMBL/GenBank/DDBJ databases">
        <authorList>
            <person name="Shimkets L."/>
            <person name="Ferriera S."/>
            <person name="Johnson J."/>
            <person name="Kravitz S."/>
            <person name="Beeson K."/>
            <person name="Sutton G."/>
            <person name="Rogers Y.-H."/>
            <person name="Friedman R."/>
            <person name="Frazier M."/>
            <person name="Venter J.C."/>
        </authorList>
    </citation>
    <scope>NUCLEOTIDE SEQUENCE [LARGE SCALE GENOMIC DNA]</scope>
    <source>
        <strain evidence="3 4">SIR-1</strain>
    </source>
</reference>
<keyword evidence="2" id="KW-0472">Membrane</keyword>
<accession>A6FY10</accession>
<name>A6FY10_9BACT</name>
<sequence>MSTMTDTNQPSSDPQRISVLSPDWEDALRRGQEQEGERGSVEPELAMVHLLRHTREPESLSAAELDSIWTEIEAEVGATGVPWWRKAWVWWTAPALAAAAVFAFVVIPGQQEADSVAYESAPAPAQEELAQADAAKPAPAGFARESADAELEGANELAEKAENMEDATAGPARKAKAGGAGRAGIGGLANRAQSPQAQALTSSYIQLEPQGRVALNVAVETSRDTLREQLLAKARGGGR</sequence>
<organism evidence="3 4">
    <name type="scientific">Plesiocystis pacifica SIR-1</name>
    <dbReference type="NCBI Taxonomy" id="391625"/>
    <lineage>
        <taxon>Bacteria</taxon>
        <taxon>Pseudomonadati</taxon>
        <taxon>Myxococcota</taxon>
        <taxon>Polyangia</taxon>
        <taxon>Nannocystales</taxon>
        <taxon>Nannocystaceae</taxon>
        <taxon>Plesiocystis</taxon>
    </lineage>
</organism>
<feature type="compositionally biased region" description="Basic and acidic residues" evidence="1">
    <location>
        <begin position="26"/>
        <end position="41"/>
    </location>
</feature>
<dbReference type="AlphaFoldDB" id="A6FY10"/>
<keyword evidence="2" id="KW-1133">Transmembrane helix</keyword>
<dbReference type="STRING" id="391625.PPSIR1_39400"/>
<keyword evidence="4" id="KW-1185">Reference proteome</keyword>
<feature type="compositionally biased region" description="Low complexity" evidence="1">
    <location>
        <begin position="121"/>
        <end position="143"/>
    </location>
</feature>
<dbReference type="EMBL" id="ABCS01000003">
    <property type="protein sequence ID" value="EDM81389.1"/>
    <property type="molecule type" value="Genomic_DNA"/>
</dbReference>
<evidence type="ECO:0000256" key="2">
    <source>
        <dbReference type="SAM" id="Phobius"/>
    </source>
</evidence>
<evidence type="ECO:0000256" key="1">
    <source>
        <dbReference type="SAM" id="MobiDB-lite"/>
    </source>
</evidence>
<proteinExistence type="predicted"/>
<feature type="region of interest" description="Disordered" evidence="1">
    <location>
        <begin position="120"/>
        <end position="181"/>
    </location>
</feature>
<protein>
    <submittedName>
        <fullName evidence="3">Uncharacterized protein</fullName>
    </submittedName>
</protein>
<evidence type="ECO:0000313" key="3">
    <source>
        <dbReference type="EMBL" id="EDM81389.1"/>
    </source>
</evidence>
<dbReference type="Proteomes" id="UP000005801">
    <property type="component" value="Unassembled WGS sequence"/>
</dbReference>
<feature type="compositionally biased region" description="Polar residues" evidence="1">
    <location>
        <begin position="1"/>
        <end position="15"/>
    </location>
</feature>
<gene>
    <name evidence="3" type="ORF">PPSIR1_39400</name>
</gene>
<keyword evidence="2" id="KW-0812">Transmembrane</keyword>
<feature type="transmembrane region" description="Helical" evidence="2">
    <location>
        <begin position="88"/>
        <end position="107"/>
    </location>
</feature>